<dbReference type="EMBL" id="MLJW01000151">
    <property type="protein sequence ID" value="OIQ96278.1"/>
    <property type="molecule type" value="Genomic_DNA"/>
</dbReference>
<dbReference type="AlphaFoldDB" id="A0A1J5RJN7"/>
<evidence type="ECO:0000256" key="3">
    <source>
        <dbReference type="ARBA" id="ARBA00022448"/>
    </source>
</evidence>
<protein>
    <submittedName>
        <fullName evidence="9">High-affinity nickel transport protein</fullName>
    </submittedName>
</protein>
<keyword evidence="4" id="KW-0533">Nickel</keyword>
<keyword evidence="7 8" id="KW-0472">Membrane</keyword>
<sequence>MEAIHGSILPLVALAFVLGMKHGMDADHLATIDGLTRFNAAAGRRGLARLCGFLFSVGHGCVVCIVAVATGYLFQHGAVPAWMDDVGAWVSAFFLLLLGALNLHAVLTTPSHEMVRMVGIKGRWLGKLRHAGHPAMIALVGALFAFSFDTLSQAALFSATATQYGGVLQALLLAVCFMFGMMLTDAANGLWISHLLQRADATARAASRIMGVTVALLSLAVAGLGLSRRFFPQATAWQDGRELLIGVSIVVVVAVCFLFARYTQQRVSAAA</sequence>
<feature type="transmembrane region" description="Helical" evidence="8">
    <location>
        <begin position="209"/>
        <end position="231"/>
    </location>
</feature>
<dbReference type="GO" id="GO:0012505">
    <property type="term" value="C:endomembrane system"/>
    <property type="evidence" value="ECO:0007669"/>
    <property type="project" value="UniProtKB-SubCell"/>
</dbReference>
<organism evidence="9">
    <name type="scientific">mine drainage metagenome</name>
    <dbReference type="NCBI Taxonomy" id="410659"/>
    <lineage>
        <taxon>unclassified sequences</taxon>
        <taxon>metagenomes</taxon>
        <taxon>ecological metagenomes</taxon>
    </lineage>
</organism>
<keyword evidence="6 8" id="KW-1133">Transmembrane helix</keyword>
<proteinExistence type="inferred from homology"/>
<evidence type="ECO:0000256" key="7">
    <source>
        <dbReference type="ARBA" id="ARBA00023136"/>
    </source>
</evidence>
<dbReference type="InterPro" id="IPR004688">
    <property type="entry name" value="Ni/Co_transpt"/>
</dbReference>
<feature type="transmembrane region" description="Helical" evidence="8">
    <location>
        <begin position="86"/>
        <end position="107"/>
    </location>
</feature>
<keyword evidence="3" id="KW-0813">Transport</keyword>
<name>A0A1J5RJN7_9ZZZZ</name>
<evidence type="ECO:0000256" key="5">
    <source>
        <dbReference type="ARBA" id="ARBA00022692"/>
    </source>
</evidence>
<feature type="transmembrane region" description="Helical" evidence="8">
    <location>
        <begin position="168"/>
        <end position="188"/>
    </location>
</feature>
<evidence type="ECO:0000256" key="6">
    <source>
        <dbReference type="ARBA" id="ARBA00022989"/>
    </source>
</evidence>
<comment type="similarity">
    <text evidence="2">Belongs to the NiCoT transporter (TC 2.A.52) family.</text>
</comment>
<feature type="transmembrane region" description="Helical" evidence="8">
    <location>
        <begin position="243"/>
        <end position="260"/>
    </location>
</feature>
<comment type="subcellular location">
    <subcellularLocation>
        <location evidence="1">Endomembrane system</location>
        <topology evidence="1">Multi-pass membrane protein</topology>
    </subcellularLocation>
</comment>
<dbReference type="Pfam" id="PF03824">
    <property type="entry name" value="NicO"/>
    <property type="match status" value="1"/>
</dbReference>
<comment type="caution">
    <text evidence="9">The sequence shown here is derived from an EMBL/GenBank/DDBJ whole genome shotgun (WGS) entry which is preliminary data.</text>
</comment>
<dbReference type="PANTHER" id="PTHR31611">
    <property type="entry name" value="HIGH-AFFINITY NICKEL TRANSPORT PROTEIN NIC1"/>
    <property type="match status" value="1"/>
</dbReference>
<evidence type="ECO:0000256" key="1">
    <source>
        <dbReference type="ARBA" id="ARBA00004127"/>
    </source>
</evidence>
<feature type="transmembrane region" description="Helical" evidence="8">
    <location>
        <begin position="47"/>
        <end position="74"/>
    </location>
</feature>
<keyword evidence="5 8" id="KW-0812">Transmembrane</keyword>
<reference evidence="9" key="1">
    <citation type="submission" date="2016-10" db="EMBL/GenBank/DDBJ databases">
        <title>Sequence of Gallionella enrichment culture.</title>
        <authorList>
            <person name="Poehlein A."/>
            <person name="Muehling M."/>
            <person name="Daniel R."/>
        </authorList>
    </citation>
    <scope>NUCLEOTIDE SEQUENCE</scope>
</reference>
<accession>A0A1J5RJN7</accession>
<evidence type="ECO:0000256" key="4">
    <source>
        <dbReference type="ARBA" id="ARBA00022596"/>
    </source>
</evidence>
<gene>
    <name evidence="9" type="primary">hoxN_6</name>
    <name evidence="9" type="ORF">GALL_216770</name>
</gene>
<feature type="transmembrane region" description="Helical" evidence="8">
    <location>
        <begin position="128"/>
        <end position="148"/>
    </location>
</feature>
<evidence type="ECO:0000313" key="9">
    <source>
        <dbReference type="EMBL" id="OIQ96278.1"/>
    </source>
</evidence>
<dbReference type="PANTHER" id="PTHR31611:SF0">
    <property type="entry name" value="HIGH-AFFINITY NICKEL TRANSPORT PROTEIN NIC1"/>
    <property type="match status" value="1"/>
</dbReference>
<dbReference type="InterPro" id="IPR011541">
    <property type="entry name" value="Ni/Co_transpt_high_affinity"/>
</dbReference>
<dbReference type="GO" id="GO:0005886">
    <property type="term" value="C:plasma membrane"/>
    <property type="evidence" value="ECO:0007669"/>
    <property type="project" value="InterPro"/>
</dbReference>
<evidence type="ECO:0000256" key="2">
    <source>
        <dbReference type="ARBA" id="ARBA00010892"/>
    </source>
</evidence>
<evidence type="ECO:0000256" key="8">
    <source>
        <dbReference type="SAM" id="Phobius"/>
    </source>
</evidence>
<dbReference type="GO" id="GO:0015099">
    <property type="term" value="F:nickel cation transmembrane transporter activity"/>
    <property type="evidence" value="ECO:0007669"/>
    <property type="project" value="InterPro"/>
</dbReference>